<evidence type="ECO:0000313" key="1">
    <source>
        <dbReference type="EMBL" id="SFR32523.1"/>
    </source>
</evidence>
<evidence type="ECO:0000313" key="2">
    <source>
        <dbReference type="Proteomes" id="UP000198932"/>
    </source>
</evidence>
<dbReference type="Proteomes" id="UP000198932">
    <property type="component" value="Unassembled WGS sequence"/>
</dbReference>
<organism evidence="1 2">
    <name type="scientific">Halorubrum sodomense</name>
    <dbReference type="NCBI Taxonomy" id="35743"/>
    <lineage>
        <taxon>Archaea</taxon>
        <taxon>Methanobacteriati</taxon>
        <taxon>Methanobacteriota</taxon>
        <taxon>Stenosarchaea group</taxon>
        <taxon>Halobacteria</taxon>
        <taxon>Halobacteriales</taxon>
        <taxon>Haloferacaceae</taxon>
        <taxon>Halorubrum</taxon>
    </lineage>
</organism>
<sequence>MERRRFLRGIGGCLAAVSLAGCTGAFADGDRSSDYPGGTLVITNTGDGPMPVSIRTKLDEYDASLDTVVAGGETVVRREFVSARRGDIVSLEALLGETGERLSFQFLPEGSGDSPPEVAELTFENAVEASASWTATGGT</sequence>
<dbReference type="AlphaFoldDB" id="A0A1I6FRH8"/>
<gene>
    <name evidence="1" type="ORF">SAMN04487937_1081</name>
</gene>
<dbReference type="STRING" id="35743.SAMN04487937_1081"/>
<dbReference type="PROSITE" id="PS51257">
    <property type="entry name" value="PROKAR_LIPOPROTEIN"/>
    <property type="match status" value="1"/>
</dbReference>
<keyword evidence="2" id="KW-1185">Reference proteome</keyword>
<dbReference type="EMBL" id="FOYN01000002">
    <property type="protein sequence ID" value="SFR32523.1"/>
    <property type="molecule type" value="Genomic_DNA"/>
</dbReference>
<protein>
    <submittedName>
        <fullName evidence="1">Uncharacterized protein</fullName>
    </submittedName>
</protein>
<name>A0A1I6FRH8_HALSD</name>
<accession>A0A1I6FRH8</accession>
<reference evidence="2" key="1">
    <citation type="submission" date="2016-10" db="EMBL/GenBank/DDBJ databases">
        <authorList>
            <person name="Varghese N."/>
            <person name="Submissions S."/>
        </authorList>
    </citation>
    <scope>NUCLEOTIDE SEQUENCE [LARGE SCALE GENOMIC DNA]</scope>
    <source>
        <strain evidence="2">RD 26</strain>
    </source>
</reference>
<proteinExistence type="predicted"/>